<evidence type="ECO:0000313" key="2">
    <source>
        <dbReference type="EMBL" id="GGA78051.1"/>
    </source>
</evidence>
<feature type="transmembrane region" description="Helical" evidence="1">
    <location>
        <begin position="108"/>
        <end position="140"/>
    </location>
</feature>
<feature type="transmembrane region" description="Helical" evidence="1">
    <location>
        <begin position="20"/>
        <end position="41"/>
    </location>
</feature>
<dbReference type="EMBL" id="BMKC01000001">
    <property type="protein sequence ID" value="GGA78051.1"/>
    <property type="molecule type" value="Genomic_DNA"/>
</dbReference>
<feature type="transmembrane region" description="Helical" evidence="1">
    <location>
        <begin position="183"/>
        <end position="204"/>
    </location>
</feature>
<comment type="caution">
    <text evidence="2">The sequence shown here is derived from an EMBL/GenBank/DDBJ whole genome shotgun (WGS) entry which is preliminary data.</text>
</comment>
<dbReference type="RefSeq" id="WP_188662788.1">
    <property type="nucleotide sequence ID" value="NZ_BMKC01000001.1"/>
</dbReference>
<protein>
    <recommendedName>
        <fullName evidence="4">ABC transporter permease</fullName>
    </recommendedName>
</protein>
<gene>
    <name evidence="2" type="ORF">GCM10011521_15530</name>
</gene>
<name>A0ABQ1HHJ4_9GAMM</name>
<dbReference type="CDD" id="cd21809">
    <property type="entry name" value="ABC-2_lan_permease-like"/>
    <property type="match status" value="1"/>
</dbReference>
<dbReference type="Proteomes" id="UP000623419">
    <property type="component" value="Unassembled WGS sequence"/>
</dbReference>
<feature type="transmembrane region" description="Helical" evidence="1">
    <location>
        <begin position="61"/>
        <end position="87"/>
    </location>
</feature>
<keyword evidence="1" id="KW-0472">Membrane</keyword>
<evidence type="ECO:0000313" key="3">
    <source>
        <dbReference type="Proteomes" id="UP000623419"/>
    </source>
</evidence>
<keyword evidence="1" id="KW-0812">Transmembrane</keyword>
<feature type="transmembrane region" description="Helical" evidence="1">
    <location>
        <begin position="224"/>
        <end position="248"/>
    </location>
</feature>
<keyword evidence="1" id="KW-1133">Transmembrane helix</keyword>
<keyword evidence="3" id="KW-1185">Reference proteome</keyword>
<dbReference type="Pfam" id="PF12730">
    <property type="entry name" value="ABC2_membrane_4"/>
    <property type="match status" value="1"/>
</dbReference>
<evidence type="ECO:0008006" key="4">
    <source>
        <dbReference type="Google" id="ProtNLM"/>
    </source>
</evidence>
<reference evidence="3" key="1">
    <citation type="journal article" date="2019" name="Int. J. Syst. Evol. Microbiol.">
        <title>The Global Catalogue of Microorganisms (GCM) 10K type strain sequencing project: providing services to taxonomists for standard genome sequencing and annotation.</title>
        <authorList>
            <consortium name="The Broad Institute Genomics Platform"/>
            <consortium name="The Broad Institute Genome Sequencing Center for Infectious Disease"/>
            <person name="Wu L."/>
            <person name="Ma J."/>
        </authorList>
    </citation>
    <scope>NUCLEOTIDE SEQUENCE [LARGE SCALE GENOMIC DNA]</scope>
    <source>
        <strain evidence="3">CGMCC 1.15905</strain>
    </source>
</reference>
<organism evidence="2 3">
    <name type="scientific">Arenimonas soli</name>
    <dbReference type="NCBI Taxonomy" id="2269504"/>
    <lineage>
        <taxon>Bacteria</taxon>
        <taxon>Pseudomonadati</taxon>
        <taxon>Pseudomonadota</taxon>
        <taxon>Gammaproteobacteria</taxon>
        <taxon>Lysobacterales</taxon>
        <taxon>Lysobacteraceae</taxon>
        <taxon>Arenimonas</taxon>
    </lineage>
</organism>
<sequence length="254" mass="27049">MSPLLRALWAERLKLRGTLAAWMCLVAPAVVVAVYVLQVAFSKFPASRAPLPGDEAWAAFVQATLVLWAFLMLPLLVTLQAALLAGLDHQGNQWKHLLALAPPRRVHYLAKLIGLAALVALSQLAMFALLPLGGAVLAAVKPAFGLVGAPPWGMLARDLAEIYAASLLLVALHTFIALRWRSFAVAVGIGMAATVMGFLIGQSARFGPWYPWSLPTQTLASDPAVAAQVSLYSVAAGLVVAGLGLLWFRRSEPD</sequence>
<accession>A0ABQ1HHJ4</accession>
<proteinExistence type="predicted"/>
<evidence type="ECO:0000256" key="1">
    <source>
        <dbReference type="SAM" id="Phobius"/>
    </source>
</evidence>
<feature type="transmembrane region" description="Helical" evidence="1">
    <location>
        <begin position="160"/>
        <end position="178"/>
    </location>
</feature>